<evidence type="ECO:0000259" key="6">
    <source>
        <dbReference type="Pfam" id="PF13193"/>
    </source>
</evidence>
<comment type="caution">
    <text evidence="7">The sequence shown here is derived from an EMBL/GenBank/DDBJ whole genome shotgun (WGS) entry which is preliminary data.</text>
</comment>
<reference evidence="7 8" key="1">
    <citation type="submission" date="2018-11" db="EMBL/GenBank/DDBJ databases">
        <authorList>
            <person name="Li F."/>
        </authorList>
    </citation>
    <scope>NUCLEOTIDE SEQUENCE [LARGE SCALE GENOMIC DNA]</scope>
    <source>
        <strain evidence="7 8">Gsoil 097</strain>
    </source>
</reference>
<dbReference type="OrthoDB" id="9803968at2"/>
<dbReference type="GO" id="GO:0004467">
    <property type="term" value="F:long-chain fatty acid-CoA ligase activity"/>
    <property type="evidence" value="ECO:0007669"/>
    <property type="project" value="TreeGrafter"/>
</dbReference>
<evidence type="ECO:0000313" key="8">
    <source>
        <dbReference type="Proteomes" id="UP000267128"/>
    </source>
</evidence>
<dbReference type="Gene3D" id="3.30.300.30">
    <property type="match status" value="1"/>
</dbReference>
<dbReference type="GO" id="GO:0044539">
    <property type="term" value="P:long-chain fatty acid import into cell"/>
    <property type="evidence" value="ECO:0007669"/>
    <property type="project" value="TreeGrafter"/>
</dbReference>
<dbReference type="GO" id="GO:0005886">
    <property type="term" value="C:plasma membrane"/>
    <property type="evidence" value="ECO:0007669"/>
    <property type="project" value="TreeGrafter"/>
</dbReference>
<evidence type="ECO:0000313" key="7">
    <source>
        <dbReference type="EMBL" id="RNL61075.1"/>
    </source>
</evidence>
<evidence type="ECO:0000256" key="4">
    <source>
        <dbReference type="ARBA" id="ARBA00022840"/>
    </source>
</evidence>
<evidence type="ECO:0000259" key="5">
    <source>
        <dbReference type="Pfam" id="PF00501"/>
    </source>
</evidence>
<keyword evidence="2" id="KW-0436">Ligase</keyword>
<name>A0A3N0CC94_9ACTN</name>
<dbReference type="PANTHER" id="PTHR43107:SF15">
    <property type="entry name" value="FATTY ACID TRANSPORT PROTEIN 3, ISOFORM A"/>
    <property type="match status" value="1"/>
</dbReference>
<comment type="similarity">
    <text evidence="1">Belongs to the ATP-dependent AMP-binding enzyme family.</text>
</comment>
<dbReference type="InterPro" id="IPR042099">
    <property type="entry name" value="ANL_N_sf"/>
</dbReference>
<dbReference type="PROSITE" id="PS00455">
    <property type="entry name" value="AMP_BINDING"/>
    <property type="match status" value="1"/>
</dbReference>
<accession>A0A3N0CC94</accession>
<evidence type="ECO:0000256" key="1">
    <source>
        <dbReference type="ARBA" id="ARBA00006432"/>
    </source>
</evidence>
<keyword evidence="4" id="KW-0067">ATP-binding</keyword>
<dbReference type="Gene3D" id="3.40.50.12780">
    <property type="entry name" value="N-terminal domain of ligase-like"/>
    <property type="match status" value="1"/>
</dbReference>
<dbReference type="Pfam" id="PF00501">
    <property type="entry name" value="AMP-binding"/>
    <property type="match status" value="1"/>
</dbReference>
<dbReference type="PANTHER" id="PTHR43107">
    <property type="entry name" value="LONG-CHAIN FATTY ACID TRANSPORT PROTEIN"/>
    <property type="match status" value="1"/>
</dbReference>
<evidence type="ECO:0000256" key="2">
    <source>
        <dbReference type="ARBA" id="ARBA00022598"/>
    </source>
</evidence>
<sequence length="604" mass="65485">MPRDNETITGWKVYSRLARVLTRKGTLKALIASRRLDPESVDSFGKEIQRAAERWPEGIAIKFEDRELTFAEVNAASNRYAHALKSLGVGKGDVVAVDVENRPEFLLALSGVYKLGAIGALINTSLRSTALEHCLSLVAPRVVVVGEEQLDAVASLEDRTGISPTWAYLADTGAEACPADFTDLDALAAAASAENLPETDDIKLGDPATYVYTSGTTGLPKASINDHRRLRYGGILVGGLVVRCGPGDTTYTTLPFYHVTSLMGGYSGAIHTGAAVAIGRKFSASTYWDEVRRYDATAMIYIGEMLRYLHNQPPTARDRDHRVRLMYGAGLRHEIWNDFKERFGIEQVREVYGASESPSAFLNLLNFDKTCGWSPTGWKTVAYDVDLDAPVRGDDGLLVEVGPGEVGLLVFEINDAQPYNGYTDKEASAKKVLADVFKPGDSWFHTGDLVLNQGHGHVRFIDRIGDTFRWRGENVATTEIERVLNGWHQVEDAVAYGVEVPGAEGRCGMAWVQVRDGEELDLDGVAKTLRAELPGFAVPRFLVTATGSASVTGTFKHQKSDLKKAGYALAAHDGPVHLLTPDAAGFVALTPESEAALAAGGVRL</sequence>
<feature type="domain" description="AMP-dependent synthetase/ligase" evidence="5">
    <location>
        <begin position="49"/>
        <end position="375"/>
    </location>
</feature>
<protein>
    <submittedName>
        <fullName evidence="7">Long-chain-acyl-CoA synthetase</fullName>
    </submittedName>
</protein>
<dbReference type="GO" id="GO:0005324">
    <property type="term" value="F:long-chain fatty acid transmembrane transporter activity"/>
    <property type="evidence" value="ECO:0007669"/>
    <property type="project" value="TreeGrafter"/>
</dbReference>
<dbReference type="Proteomes" id="UP000267128">
    <property type="component" value="Unassembled WGS sequence"/>
</dbReference>
<keyword evidence="8" id="KW-1185">Reference proteome</keyword>
<dbReference type="InterPro" id="IPR045851">
    <property type="entry name" value="AMP-bd_C_sf"/>
</dbReference>
<evidence type="ECO:0000256" key="3">
    <source>
        <dbReference type="ARBA" id="ARBA00022741"/>
    </source>
</evidence>
<gene>
    <name evidence="7" type="ORF">EFK50_16980</name>
</gene>
<dbReference type="SUPFAM" id="SSF56801">
    <property type="entry name" value="Acetyl-CoA synthetase-like"/>
    <property type="match status" value="1"/>
</dbReference>
<dbReference type="InterPro" id="IPR025110">
    <property type="entry name" value="AMP-bd_C"/>
</dbReference>
<proteinExistence type="inferred from homology"/>
<dbReference type="InterPro" id="IPR020845">
    <property type="entry name" value="AMP-binding_CS"/>
</dbReference>
<dbReference type="NCBIfam" id="NF006134">
    <property type="entry name" value="PRK08279.1"/>
    <property type="match status" value="1"/>
</dbReference>
<dbReference type="Pfam" id="PF13193">
    <property type="entry name" value="AMP-binding_C"/>
    <property type="match status" value="1"/>
</dbReference>
<feature type="domain" description="AMP-binding enzyme C-terminal" evidence="6">
    <location>
        <begin position="479"/>
        <end position="544"/>
    </location>
</feature>
<dbReference type="RefSeq" id="WP_123228791.1">
    <property type="nucleotide sequence ID" value="NZ_RJSE01000008.1"/>
</dbReference>
<organism evidence="7 8">
    <name type="scientific">Nocardioides marmoriginsengisoli</name>
    <dbReference type="NCBI Taxonomy" id="661483"/>
    <lineage>
        <taxon>Bacteria</taxon>
        <taxon>Bacillati</taxon>
        <taxon>Actinomycetota</taxon>
        <taxon>Actinomycetes</taxon>
        <taxon>Propionibacteriales</taxon>
        <taxon>Nocardioidaceae</taxon>
        <taxon>Nocardioides</taxon>
    </lineage>
</organism>
<keyword evidence="3" id="KW-0547">Nucleotide-binding</keyword>
<dbReference type="EMBL" id="RJSE01000008">
    <property type="protein sequence ID" value="RNL61075.1"/>
    <property type="molecule type" value="Genomic_DNA"/>
</dbReference>
<dbReference type="InterPro" id="IPR000873">
    <property type="entry name" value="AMP-dep_synth/lig_dom"/>
</dbReference>
<dbReference type="AlphaFoldDB" id="A0A3N0CC94"/>
<dbReference type="GO" id="GO:0005524">
    <property type="term" value="F:ATP binding"/>
    <property type="evidence" value="ECO:0007669"/>
    <property type="project" value="UniProtKB-KW"/>
</dbReference>